<dbReference type="Proteomes" id="UP000244855">
    <property type="component" value="Unassembled WGS sequence"/>
</dbReference>
<feature type="signal peptide" evidence="17">
    <location>
        <begin position="1"/>
        <end position="17"/>
    </location>
</feature>
<feature type="binding site" description="axial binding residue" evidence="14">
    <location>
        <position position="42"/>
    </location>
    <ligand>
        <name>heme</name>
        <dbReference type="ChEBI" id="CHEBI:30413"/>
    </ligand>
    <ligandPart>
        <name>Fe</name>
        <dbReference type="ChEBI" id="CHEBI:18248"/>
    </ligandPart>
</feature>
<keyword evidence="14" id="KW-0408">Iron</keyword>
<dbReference type="Pfam" id="PF05730">
    <property type="entry name" value="CFEM"/>
    <property type="match status" value="1"/>
</dbReference>
<evidence type="ECO:0000256" key="4">
    <source>
        <dbReference type="ARBA" id="ARBA00010031"/>
    </source>
</evidence>
<evidence type="ECO:0000259" key="18">
    <source>
        <dbReference type="PROSITE" id="PS52012"/>
    </source>
</evidence>
<keyword evidence="11 14" id="KW-1015">Disulfide bond</keyword>
<dbReference type="GO" id="GO:0098552">
    <property type="term" value="C:side of membrane"/>
    <property type="evidence" value="ECO:0007669"/>
    <property type="project" value="UniProtKB-KW"/>
</dbReference>
<comment type="subcellular location">
    <subcellularLocation>
        <location evidence="2">Membrane</location>
        <topology evidence="2">Lipid-anchor</topology>
        <topology evidence="2">GPI-anchor</topology>
    </subcellularLocation>
    <subcellularLocation>
        <location evidence="1">Membrane</location>
        <topology evidence="1">Multi-pass membrane protein</topology>
    </subcellularLocation>
    <subcellularLocation>
        <location evidence="3">Secreted</location>
    </subcellularLocation>
</comment>
<dbReference type="GO" id="GO:0046872">
    <property type="term" value="F:metal ion binding"/>
    <property type="evidence" value="ECO:0007669"/>
    <property type="project" value="UniProtKB-UniRule"/>
</dbReference>
<feature type="transmembrane region" description="Helical" evidence="16">
    <location>
        <begin position="279"/>
        <end position="300"/>
    </location>
</feature>
<evidence type="ECO:0000256" key="5">
    <source>
        <dbReference type="ARBA" id="ARBA00022525"/>
    </source>
</evidence>
<evidence type="ECO:0000313" key="20">
    <source>
        <dbReference type="Proteomes" id="UP000244855"/>
    </source>
</evidence>
<evidence type="ECO:0000256" key="11">
    <source>
        <dbReference type="ARBA" id="ARBA00023157"/>
    </source>
</evidence>
<evidence type="ECO:0000256" key="3">
    <source>
        <dbReference type="ARBA" id="ARBA00004613"/>
    </source>
</evidence>
<gene>
    <name evidence="19" type="ORF">DM02DRAFT_555946</name>
</gene>
<feature type="transmembrane region" description="Helical" evidence="16">
    <location>
        <begin position="200"/>
        <end position="227"/>
    </location>
</feature>
<evidence type="ECO:0000256" key="14">
    <source>
        <dbReference type="PROSITE-ProRule" id="PRU01356"/>
    </source>
</evidence>
<feature type="compositionally biased region" description="Basic and acidic residues" evidence="15">
    <location>
        <begin position="360"/>
        <end position="369"/>
    </location>
</feature>
<keyword evidence="14" id="KW-0349">Heme</keyword>
<protein>
    <recommendedName>
        <fullName evidence="18">CFEM domain-containing protein</fullName>
    </recommendedName>
</protein>
<keyword evidence="12" id="KW-0449">Lipoprotein</keyword>
<dbReference type="OrthoDB" id="2496787at2759"/>
<evidence type="ECO:0000313" key="19">
    <source>
        <dbReference type="EMBL" id="PVI04707.1"/>
    </source>
</evidence>
<feature type="transmembrane region" description="Helical" evidence="16">
    <location>
        <begin position="93"/>
        <end position="112"/>
    </location>
</feature>
<dbReference type="STRING" id="97972.A0A2V1E2E9"/>
<keyword evidence="8 17" id="KW-0732">Signal</keyword>
<dbReference type="GO" id="GO:0005576">
    <property type="term" value="C:extracellular region"/>
    <property type="evidence" value="ECO:0007669"/>
    <property type="project" value="UniProtKB-SubCell"/>
</dbReference>
<keyword evidence="6" id="KW-0336">GPI-anchor</keyword>
<proteinExistence type="inferred from homology"/>
<feature type="region of interest" description="Disordered" evidence="15">
    <location>
        <begin position="360"/>
        <end position="381"/>
    </location>
</feature>
<feature type="chain" id="PRO_5015950011" description="CFEM domain-containing protein" evidence="17">
    <location>
        <begin position="18"/>
        <end position="460"/>
    </location>
</feature>
<evidence type="ECO:0000256" key="15">
    <source>
        <dbReference type="SAM" id="MobiDB-lite"/>
    </source>
</evidence>
<feature type="transmembrane region" description="Helical" evidence="16">
    <location>
        <begin position="124"/>
        <end position="146"/>
    </location>
</feature>
<keyword evidence="14" id="KW-0479">Metal-binding</keyword>
<evidence type="ECO:0000256" key="16">
    <source>
        <dbReference type="SAM" id="Phobius"/>
    </source>
</evidence>
<comment type="similarity">
    <text evidence="4">Belongs to the RBT5 family.</text>
</comment>
<keyword evidence="7 16" id="KW-0812">Transmembrane</keyword>
<feature type="disulfide bond" evidence="14">
    <location>
        <begin position="47"/>
        <end position="80"/>
    </location>
</feature>
<feature type="domain" description="CFEM" evidence="18">
    <location>
        <begin position="1"/>
        <end position="106"/>
    </location>
</feature>
<comment type="caution">
    <text evidence="14">Lacks conserved residue(s) required for the propagation of feature annotation.</text>
</comment>
<evidence type="ECO:0000256" key="13">
    <source>
        <dbReference type="ARBA" id="ARBA00038359"/>
    </source>
</evidence>
<evidence type="ECO:0000256" key="9">
    <source>
        <dbReference type="ARBA" id="ARBA00022989"/>
    </source>
</evidence>
<evidence type="ECO:0000256" key="1">
    <source>
        <dbReference type="ARBA" id="ARBA00004141"/>
    </source>
</evidence>
<dbReference type="PANTHER" id="PTHR33048:SF143">
    <property type="entry name" value="EXTRACELLULAR MEMBRANE PROTEIN CFEM DOMAIN-CONTAINING PROTEIN-RELATED"/>
    <property type="match status" value="1"/>
</dbReference>
<comment type="similarity">
    <text evidence="13">Belongs to the SAT4 family.</text>
</comment>
<evidence type="ECO:0000256" key="8">
    <source>
        <dbReference type="ARBA" id="ARBA00022729"/>
    </source>
</evidence>
<evidence type="ECO:0000256" key="17">
    <source>
        <dbReference type="SAM" id="SignalP"/>
    </source>
</evidence>
<keyword evidence="10 16" id="KW-0472">Membrane</keyword>
<dbReference type="EMBL" id="KZ805319">
    <property type="protein sequence ID" value="PVI04707.1"/>
    <property type="molecule type" value="Genomic_DNA"/>
</dbReference>
<dbReference type="AlphaFoldDB" id="A0A2V1E2E9"/>
<evidence type="ECO:0000256" key="6">
    <source>
        <dbReference type="ARBA" id="ARBA00022622"/>
    </source>
</evidence>
<evidence type="ECO:0000256" key="2">
    <source>
        <dbReference type="ARBA" id="ARBA00004589"/>
    </source>
</evidence>
<evidence type="ECO:0000256" key="10">
    <source>
        <dbReference type="ARBA" id="ARBA00023136"/>
    </source>
</evidence>
<dbReference type="InterPro" id="IPR008427">
    <property type="entry name" value="Extracellular_membr_CFEM_dom"/>
</dbReference>
<feature type="transmembrane region" description="Helical" evidence="16">
    <location>
        <begin position="247"/>
        <end position="267"/>
    </location>
</feature>
<feature type="compositionally biased region" description="Low complexity" evidence="15">
    <location>
        <begin position="436"/>
        <end position="448"/>
    </location>
</feature>
<reference evidence="19 20" key="1">
    <citation type="journal article" date="2018" name="Sci. Rep.">
        <title>Comparative genomics provides insights into the lifestyle and reveals functional heterogeneity of dark septate endophytic fungi.</title>
        <authorList>
            <person name="Knapp D.G."/>
            <person name="Nemeth J.B."/>
            <person name="Barry K."/>
            <person name="Hainaut M."/>
            <person name="Henrissat B."/>
            <person name="Johnson J."/>
            <person name="Kuo A."/>
            <person name="Lim J.H.P."/>
            <person name="Lipzen A."/>
            <person name="Nolan M."/>
            <person name="Ohm R.A."/>
            <person name="Tamas L."/>
            <person name="Grigoriev I.V."/>
            <person name="Spatafora J.W."/>
            <person name="Nagy L.G."/>
            <person name="Kovacs G.M."/>
        </authorList>
    </citation>
    <scope>NUCLEOTIDE SEQUENCE [LARGE SCALE GENOMIC DNA]</scope>
    <source>
        <strain evidence="19 20">DSE2036</strain>
    </source>
</reference>
<dbReference type="SMART" id="SM00747">
    <property type="entry name" value="CFEM"/>
    <property type="match status" value="1"/>
</dbReference>
<feature type="transmembrane region" description="Helical" evidence="16">
    <location>
        <begin position="166"/>
        <end position="188"/>
    </location>
</feature>
<dbReference type="PANTHER" id="PTHR33048">
    <property type="entry name" value="PTH11-LIKE INTEGRAL MEMBRANE PROTEIN (AFU_ORTHOLOGUE AFUA_5G11245)"/>
    <property type="match status" value="1"/>
</dbReference>
<dbReference type="PROSITE" id="PS52012">
    <property type="entry name" value="CFEM"/>
    <property type="match status" value="1"/>
</dbReference>
<dbReference type="InterPro" id="IPR052337">
    <property type="entry name" value="SAT4-like"/>
</dbReference>
<keyword evidence="6" id="KW-0325">Glycoprotein</keyword>
<organism evidence="19 20">
    <name type="scientific">Periconia macrospinosa</name>
    <dbReference type="NCBI Taxonomy" id="97972"/>
    <lineage>
        <taxon>Eukaryota</taxon>
        <taxon>Fungi</taxon>
        <taxon>Dikarya</taxon>
        <taxon>Ascomycota</taxon>
        <taxon>Pezizomycotina</taxon>
        <taxon>Dothideomycetes</taxon>
        <taxon>Pleosporomycetidae</taxon>
        <taxon>Pleosporales</taxon>
        <taxon>Massarineae</taxon>
        <taxon>Periconiaceae</taxon>
        <taxon>Periconia</taxon>
    </lineage>
</organism>
<keyword evidence="5" id="KW-0964">Secreted</keyword>
<sequence>MKLLSLVLLGLASIVTAQETPACAAKCLQQSLAAQSKCSATDINCICTDEPLNTAVQGCVLKSCTVIEALAAQNATQTLCGAPVRDITSITPVIAGVSGGLALMAVIIRVWITGANFGLDDGCVVAALTLAIPMAVLEFLMSNLGFGKDIWTIEPENIYEIVKFTWLTEIFWFAAVGLTKLSFLFMYLRVFPRQKLRKLIYVALAIGMLETLIFTVTVCVNCLPVTYIWESWDGQHSGKCIDLNAFVWSHAIIDIVFDIFIFAIPIPELIKLNMSLRKRIMIVAMFSVGGVGTIISILRLQALVSFSNSTNPTFDNCPTAYWSVLACFVGIFCACMPSLRRLLARLFPNCFLSTKKDSKYSPYNDEHTPNARLSTNPRKPSKAGLSTIMGFGGITKTIDTQVTMAGRGEEDEQELVNMGKKAGWVSSTSAWDPMPTSGTSGKSDSGSGNEVQVGLNAHRM</sequence>
<dbReference type="Pfam" id="PF20684">
    <property type="entry name" value="Fung_rhodopsin"/>
    <property type="match status" value="1"/>
</dbReference>
<keyword evidence="9 16" id="KW-1133">Transmembrane helix</keyword>
<evidence type="ECO:0000256" key="7">
    <source>
        <dbReference type="ARBA" id="ARBA00022692"/>
    </source>
</evidence>
<accession>A0A2V1E2E9</accession>
<feature type="transmembrane region" description="Helical" evidence="16">
    <location>
        <begin position="320"/>
        <end position="339"/>
    </location>
</feature>
<evidence type="ECO:0000256" key="12">
    <source>
        <dbReference type="ARBA" id="ARBA00023288"/>
    </source>
</evidence>
<dbReference type="InterPro" id="IPR049326">
    <property type="entry name" value="Rhodopsin_dom_fungi"/>
</dbReference>
<feature type="disulfide bond" evidence="14">
    <location>
        <begin position="38"/>
        <end position="45"/>
    </location>
</feature>
<feature type="region of interest" description="Disordered" evidence="15">
    <location>
        <begin position="427"/>
        <end position="460"/>
    </location>
</feature>
<keyword evidence="20" id="KW-1185">Reference proteome</keyword>
<name>A0A2V1E2E9_9PLEO</name>